<accession>A0ABV3VPE8</accession>
<evidence type="ECO:0000259" key="1">
    <source>
        <dbReference type="Pfam" id="PF13622"/>
    </source>
</evidence>
<feature type="domain" description="Acyl-CoA thioesterase-like C-terminal" evidence="2">
    <location>
        <begin position="136"/>
        <end position="265"/>
    </location>
</feature>
<proteinExistence type="predicted"/>
<dbReference type="Proteomes" id="UP001558474">
    <property type="component" value="Unassembled WGS sequence"/>
</dbReference>
<dbReference type="InterPro" id="IPR029069">
    <property type="entry name" value="HotDog_dom_sf"/>
</dbReference>
<sequence length="297" mass="32496">MSDSYYELIDENDAIGEKFRATDMARGTWSAAIQHGAPVSALLVRALERCEHRADTRLSRVAIDLMGGVPSEGDLWVRAQLERPGKQIELVSAEMLALGPDGEPRVVARAGGWRMLQLDTTAVAHSGVEPLPPLEQARSRDMAKNWEPNYVHSVDWRWLTVPQAPGPGESWLKPTVDVVKGESMTPLQRLFAVADDANGIGSKIDIRKWTFLNTDLVVHIHRVPDGEWIGIRADTHYGPDGIGATVGTLFDQSGAVGAIQQSVLVRPRPPKITSREQAQMSPFSGNFGDICVCSAKM</sequence>
<dbReference type="RefSeq" id="WP_368574724.1">
    <property type="nucleotide sequence ID" value="NZ_JBDLOU010000156.1"/>
</dbReference>
<comment type="caution">
    <text evidence="3">The sequence shown here is derived from an EMBL/GenBank/DDBJ whole genome shotgun (WGS) entry which is preliminary data.</text>
</comment>
<organism evidence="3 4">
    <name type="scientific">Mycolicibacterium porcinum</name>
    <dbReference type="NCBI Taxonomy" id="39693"/>
    <lineage>
        <taxon>Bacteria</taxon>
        <taxon>Bacillati</taxon>
        <taxon>Actinomycetota</taxon>
        <taxon>Actinomycetes</taxon>
        <taxon>Mycobacteriales</taxon>
        <taxon>Mycobacteriaceae</taxon>
        <taxon>Mycolicibacterium</taxon>
    </lineage>
</organism>
<dbReference type="InterPro" id="IPR049449">
    <property type="entry name" value="TesB_ACOT8-like_N"/>
</dbReference>
<protein>
    <submittedName>
        <fullName evidence="3">Thioesterase family protein</fullName>
    </submittedName>
</protein>
<keyword evidence="4" id="KW-1185">Reference proteome</keyword>
<name>A0ABV3VPE8_9MYCO</name>
<dbReference type="InterPro" id="IPR049450">
    <property type="entry name" value="ACOT8-like_C"/>
</dbReference>
<evidence type="ECO:0000259" key="2">
    <source>
        <dbReference type="Pfam" id="PF20789"/>
    </source>
</evidence>
<dbReference type="Pfam" id="PF20789">
    <property type="entry name" value="4HBT_3C"/>
    <property type="match status" value="1"/>
</dbReference>
<evidence type="ECO:0000313" key="3">
    <source>
        <dbReference type="EMBL" id="MEX3743254.1"/>
    </source>
</evidence>
<reference evidence="3 4" key="1">
    <citation type="submission" date="2024-04" db="EMBL/GenBank/DDBJ databases">
        <title>Genomic Markers of Mycobacteria.</title>
        <authorList>
            <person name="Soliman M.S."/>
            <person name="Elkholy A."/>
            <person name="Soliman N.S."/>
            <person name="Abbas A."/>
            <person name="Khayrat S."/>
            <person name="Shawky S."/>
        </authorList>
    </citation>
    <scope>NUCLEOTIDE SEQUENCE [LARGE SCALE GENOMIC DNA]</scope>
    <source>
        <strain evidence="3 4">Egy-CU-AM5</strain>
    </source>
</reference>
<feature type="domain" description="Acyl-CoA thioesterase-like N-terminal HotDog" evidence="1">
    <location>
        <begin position="26"/>
        <end position="113"/>
    </location>
</feature>
<gene>
    <name evidence="3" type="ORF">ABFW12_33935</name>
</gene>
<dbReference type="SUPFAM" id="SSF54637">
    <property type="entry name" value="Thioesterase/thiol ester dehydrase-isomerase"/>
    <property type="match status" value="1"/>
</dbReference>
<evidence type="ECO:0000313" key="4">
    <source>
        <dbReference type="Proteomes" id="UP001558474"/>
    </source>
</evidence>
<dbReference type="Gene3D" id="2.40.160.210">
    <property type="entry name" value="Acyl-CoA thioesterase, double hotdog domain"/>
    <property type="match status" value="1"/>
</dbReference>
<dbReference type="Pfam" id="PF13622">
    <property type="entry name" value="4HBT_3"/>
    <property type="match status" value="1"/>
</dbReference>
<dbReference type="InterPro" id="IPR042171">
    <property type="entry name" value="Acyl-CoA_hotdog"/>
</dbReference>
<dbReference type="EMBL" id="JBDLOU010000156">
    <property type="protein sequence ID" value="MEX3743254.1"/>
    <property type="molecule type" value="Genomic_DNA"/>
</dbReference>